<sequence>MEEMEWLKEALEKDVFPTLVAQGFRCEAKYWPGGKDGGAQLNVDILGGSNQSPFGFRTTYEQVDASGQAAKFCQGLFHDPRRSSFHPRNQFLLALADLRSTYNRINELAGTADGRDAGVCDMLEAIHPRGAWAKRFARGCIEPEQAQQVLSMATGDFATLVRDPIARTLALQYLEKAEGLHVAVHQAEPTGWELAAFVTSPLGLSKLTYLNPGDHSYRLEAAVMNDGQLRKLEFVQQHGEQYRHSFPREQGTTLAQALEQANDWVCNDGVDAVKRAQFADLKARVKPELFVLGATDQELKLRISSPKAEVLVTVLHDHGANGRLKEDPAAVLKGLIRREGATMAQTLHAYVSELCELVMAEAKEVRGRMGGASITREGGTSVSGNWLLGFEQESFKVPSVFDHGLRAQRLAAPQALQERIFRMQLDAPGRPERLQRAELLGVAELDPSLVTGVLVHQEQSRFLAQEKALAKTAKKQRGTGR</sequence>
<accession>A0ABS1JUH8</accession>
<dbReference type="RefSeq" id="WP_201692503.1">
    <property type="nucleotide sequence ID" value="NZ_JAEQND010000013.1"/>
</dbReference>
<dbReference type="Proteomes" id="UP000622707">
    <property type="component" value="Unassembled WGS sequence"/>
</dbReference>
<protein>
    <submittedName>
        <fullName evidence="1">Uncharacterized protein</fullName>
    </submittedName>
</protein>
<proteinExistence type="predicted"/>
<keyword evidence="2" id="KW-1185">Reference proteome</keyword>
<comment type="caution">
    <text evidence="1">The sequence shown here is derived from an EMBL/GenBank/DDBJ whole genome shotgun (WGS) entry which is preliminary data.</text>
</comment>
<evidence type="ECO:0000313" key="1">
    <source>
        <dbReference type="EMBL" id="MBL0427872.1"/>
    </source>
</evidence>
<gene>
    <name evidence="1" type="ORF">JI746_22385</name>
</gene>
<organism evidence="1 2">
    <name type="scientific">Ramlibacter alkalitolerans</name>
    <dbReference type="NCBI Taxonomy" id="2039631"/>
    <lineage>
        <taxon>Bacteria</taxon>
        <taxon>Pseudomonadati</taxon>
        <taxon>Pseudomonadota</taxon>
        <taxon>Betaproteobacteria</taxon>
        <taxon>Burkholderiales</taxon>
        <taxon>Comamonadaceae</taxon>
        <taxon>Ramlibacter</taxon>
    </lineage>
</organism>
<name>A0ABS1JUH8_9BURK</name>
<evidence type="ECO:0000313" key="2">
    <source>
        <dbReference type="Proteomes" id="UP000622707"/>
    </source>
</evidence>
<dbReference type="EMBL" id="JAEQND010000013">
    <property type="protein sequence ID" value="MBL0427872.1"/>
    <property type="molecule type" value="Genomic_DNA"/>
</dbReference>
<reference evidence="1 2" key="1">
    <citation type="journal article" date="2017" name="Int. J. Syst. Evol. Microbiol.">
        <title>Ramlibacter alkalitolerans sp. nov., alkali-tolerant bacterium isolated from soil of ginseng.</title>
        <authorList>
            <person name="Lee D.H."/>
            <person name="Cha C.J."/>
        </authorList>
    </citation>
    <scope>NUCLEOTIDE SEQUENCE [LARGE SCALE GENOMIC DNA]</scope>
    <source>
        <strain evidence="1 2">KACC 19305</strain>
    </source>
</reference>